<proteinExistence type="predicted"/>
<evidence type="ECO:0000256" key="1">
    <source>
        <dbReference type="SAM" id="Phobius"/>
    </source>
</evidence>
<dbReference type="Proteomes" id="UP000824998">
    <property type="component" value="Unassembled WGS sequence"/>
</dbReference>
<sequence length="132" mass="15045">MDLVVLGPTFAVLFDVRCLFNSATCHCPLVEGQGRISRSDQHTTYWTVWGGKPCSNCGRHVIRFPPAEGQREQVIVVMQLFTLIGAIILVTWDVSTLLKYAAFYLSVFCVGVLGVYYYWYPDRVLHDYDMRA</sequence>
<dbReference type="OrthoDB" id="3639251at2759"/>
<keyword evidence="1" id="KW-0472">Membrane</keyword>
<protein>
    <submittedName>
        <fullName evidence="2">Uncharacterized protein</fullName>
    </submittedName>
</protein>
<evidence type="ECO:0000313" key="2">
    <source>
        <dbReference type="EMBL" id="KAG9235684.1"/>
    </source>
</evidence>
<keyword evidence="1" id="KW-1133">Transmembrane helix</keyword>
<organism evidence="2 3">
    <name type="scientific">Amylocarpus encephaloides</name>
    <dbReference type="NCBI Taxonomy" id="45428"/>
    <lineage>
        <taxon>Eukaryota</taxon>
        <taxon>Fungi</taxon>
        <taxon>Dikarya</taxon>
        <taxon>Ascomycota</taxon>
        <taxon>Pezizomycotina</taxon>
        <taxon>Leotiomycetes</taxon>
        <taxon>Helotiales</taxon>
        <taxon>Helotiales incertae sedis</taxon>
        <taxon>Amylocarpus</taxon>
    </lineage>
</organism>
<feature type="transmembrane region" description="Helical" evidence="1">
    <location>
        <begin position="74"/>
        <end position="94"/>
    </location>
</feature>
<gene>
    <name evidence="2" type="ORF">BJ875DRAFT_264111</name>
</gene>
<keyword evidence="3" id="KW-1185">Reference proteome</keyword>
<keyword evidence="1" id="KW-0812">Transmembrane</keyword>
<dbReference type="EMBL" id="MU251425">
    <property type="protein sequence ID" value="KAG9235684.1"/>
    <property type="molecule type" value="Genomic_DNA"/>
</dbReference>
<name>A0A9P7YKU9_9HELO</name>
<dbReference type="AlphaFoldDB" id="A0A9P7YKU9"/>
<feature type="transmembrane region" description="Helical" evidence="1">
    <location>
        <begin position="101"/>
        <end position="120"/>
    </location>
</feature>
<reference evidence="2" key="1">
    <citation type="journal article" date="2021" name="IMA Fungus">
        <title>Genomic characterization of three marine fungi, including Emericellopsis atlantica sp. nov. with signatures of a generalist lifestyle and marine biomass degradation.</title>
        <authorList>
            <person name="Hagestad O.C."/>
            <person name="Hou L."/>
            <person name="Andersen J.H."/>
            <person name="Hansen E.H."/>
            <person name="Altermark B."/>
            <person name="Li C."/>
            <person name="Kuhnert E."/>
            <person name="Cox R.J."/>
            <person name="Crous P.W."/>
            <person name="Spatafora J.W."/>
            <person name="Lail K."/>
            <person name="Amirebrahimi M."/>
            <person name="Lipzen A."/>
            <person name="Pangilinan J."/>
            <person name="Andreopoulos W."/>
            <person name="Hayes R.D."/>
            <person name="Ng V."/>
            <person name="Grigoriev I.V."/>
            <person name="Jackson S.A."/>
            <person name="Sutton T.D.S."/>
            <person name="Dobson A.D.W."/>
            <person name="Rama T."/>
        </authorList>
    </citation>
    <scope>NUCLEOTIDE SEQUENCE</scope>
    <source>
        <strain evidence="2">TRa018bII</strain>
    </source>
</reference>
<comment type="caution">
    <text evidence="2">The sequence shown here is derived from an EMBL/GenBank/DDBJ whole genome shotgun (WGS) entry which is preliminary data.</text>
</comment>
<accession>A0A9P7YKU9</accession>
<evidence type="ECO:0000313" key="3">
    <source>
        <dbReference type="Proteomes" id="UP000824998"/>
    </source>
</evidence>